<dbReference type="Proteomes" id="UP001295463">
    <property type="component" value="Chromosome"/>
</dbReference>
<comment type="miscellaneous">
    <text evidence="7">The active site is located at the dimer interface.</text>
</comment>
<evidence type="ECO:0000256" key="6">
    <source>
        <dbReference type="ARBA" id="ARBA00023096"/>
    </source>
</evidence>
<sequence>MTKPLILITMGDPSGVGPEIIVKALEDPSLREQSDLLVLGDRLAMERAVTVCGSGLTIVEVEEPKQARNLEAETLPLLALSRLEAADMAYGAPSERAGDAVYRYIRRATELCLAGEAAAVATAPISKEAMNRAGHTYHGHTELLAELCRCDDYVMMLAGDILRVSLVTIHEALADVPGMITFEQVLKTIRVTATGVAPLCGTGTPRIAVLSLNPHCGEGGMFGDEEERIIMPAIQAAQAEGLRVEGPFSADTFFYFAAKTPPPWDAVVAMYHDQGLIPLKMLHFDDGINLTLGLPIIRTSVDHGTAYNLAGSGRASAASMKAAIRAAARLVGSREDRPGCRGITVDSHTFVP</sequence>
<feature type="binding site" evidence="7">
    <location>
        <position position="289"/>
    </location>
    <ligand>
        <name>substrate</name>
    </ligand>
</feature>
<keyword evidence="4 7" id="KW-0560">Oxidoreductase</keyword>
<evidence type="ECO:0000256" key="5">
    <source>
        <dbReference type="ARBA" id="ARBA00023027"/>
    </source>
</evidence>
<dbReference type="Pfam" id="PF04166">
    <property type="entry name" value="PdxA"/>
    <property type="match status" value="1"/>
</dbReference>
<keyword evidence="9" id="KW-1185">Reference proteome</keyword>
<evidence type="ECO:0000256" key="1">
    <source>
        <dbReference type="ARBA" id="ARBA00022490"/>
    </source>
</evidence>
<keyword evidence="5 7" id="KW-0520">NAD</keyword>
<evidence type="ECO:0000256" key="3">
    <source>
        <dbReference type="ARBA" id="ARBA00022857"/>
    </source>
</evidence>
<feature type="binding site" evidence="7">
    <location>
        <position position="141"/>
    </location>
    <ligand>
        <name>substrate</name>
    </ligand>
</feature>
<dbReference type="EMBL" id="OW150024">
    <property type="protein sequence ID" value="CAH2030272.1"/>
    <property type="molecule type" value="Genomic_DNA"/>
</dbReference>
<feature type="binding site" evidence="7">
    <location>
        <position position="215"/>
    </location>
    <ligand>
        <name>a divalent metal cation</name>
        <dbReference type="ChEBI" id="CHEBI:60240"/>
        <note>ligand shared between dimeric partners</note>
    </ligand>
</feature>
<feature type="binding site" evidence="7">
    <location>
        <position position="298"/>
    </location>
    <ligand>
        <name>substrate</name>
    </ligand>
</feature>
<reference evidence="8 9" key="1">
    <citation type="submission" date="2022-03" db="EMBL/GenBank/DDBJ databases">
        <authorList>
            <person name="Koch H."/>
        </authorList>
    </citation>
    <scope>NUCLEOTIDE SEQUENCE [LARGE SCALE GENOMIC DNA]</scope>
    <source>
        <strain evidence="8 9">G1</strain>
    </source>
</reference>
<gene>
    <name evidence="7 8" type="primary">pdxA</name>
    <name evidence="8" type="ORF">GEAMG1_0450</name>
</gene>
<keyword evidence="3 7" id="KW-0521">NADP</keyword>
<keyword evidence="2 7" id="KW-0479">Metal-binding</keyword>
<keyword evidence="6 7" id="KW-0664">Pyridoxine biosynthesis</keyword>
<accession>A0ABN8HC14</accession>
<dbReference type="PANTHER" id="PTHR30004:SF6">
    <property type="entry name" value="D-THREONATE 4-PHOSPHATE DEHYDROGENASE"/>
    <property type="match status" value="1"/>
</dbReference>
<evidence type="ECO:0000256" key="7">
    <source>
        <dbReference type="HAMAP-Rule" id="MF_00536"/>
    </source>
</evidence>
<comment type="catalytic activity">
    <reaction evidence="7">
        <text>4-(phosphooxy)-L-threonine + NAD(+) = 3-amino-2-oxopropyl phosphate + CO2 + NADH</text>
        <dbReference type="Rhea" id="RHEA:32275"/>
        <dbReference type="ChEBI" id="CHEBI:16526"/>
        <dbReference type="ChEBI" id="CHEBI:57279"/>
        <dbReference type="ChEBI" id="CHEBI:57540"/>
        <dbReference type="ChEBI" id="CHEBI:57945"/>
        <dbReference type="ChEBI" id="CHEBI:58452"/>
        <dbReference type="EC" id="1.1.1.262"/>
    </reaction>
</comment>
<dbReference type="GO" id="GO:0050570">
    <property type="term" value="F:4-hydroxythreonine-4-phosphate dehydrogenase activity"/>
    <property type="evidence" value="ECO:0007669"/>
    <property type="project" value="UniProtKB-EC"/>
</dbReference>
<dbReference type="SUPFAM" id="SSF53659">
    <property type="entry name" value="Isocitrate/Isopropylmalate dehydrogenase-like"/>
    <property type="match status" value="1"/>
</dbReference>
<dbReference type="Gene3D" id="3.40.718.10">
    <property type="entry name" value="Isopropylmalate Dehydrogenase"/>
    <property type="match status" value="1"/>
</dbReference>
<organism evidence="8 9">
    <name type="scientific">Trichlorobacter ammonificans</name>
    <dbReference type="NCBI Taxonomy" id="2916410"/>
    <lineage>
        <taxon>Bacteria</taxon>
        <taxon>Pseudomonadati</taxon>
        <taxon>Thermodesulfobacteriota</taxon>
        <taxon>Desulfuromonadia</taxon>
        <taxon>Geobacterales</taxon>
        <taxon>Geobacteraceae</taxon>
        <taxon>Trichlorobacter</taxon>
    </lineage>
</organism>
<feature type="binding site" evidence="7">
    <location>
        <position position="272"/>
    </location>
    <ligand>
        <name>a divalent metal cation</name>
        <dbReference type="ChEBI" id="CHEBI:60240"/>
        <note>ligand shared between dimeric partners</note>
    </ligand>
</feature>
<dbReference type="PANTHER" id="PTHR30004">
    <property type="entry name" value="4-HYDROXYTHREONINE-4-PHOSPHATE DEHYDROGENASE"/>
    <property type="match status" value="1"/>
</dbReference>
<proteinExistence type="inferred from homology"/>
<name>A0ABN8HC14_9BACT</name>
<evidence type="ECO:0000256" key="4">
    <source>
        <dbReference type="ARBA" id="ARBA00023002"/>
    </source>
</evidence>
<feature type="binding site" evidence="7">
    <location>
        <position position="170"/>
    </location>
    <ligand>
        <name>a divalent metal cation</name>
        <dbReference type="ChEBI" id="CHEBI:60240"/>
        <note>ligand shared between dimeric partners</note>
    </ligand>
</feature>
<comment type="pathway">
    <text evidence="7">Cofactor biosynthesis; pyridoxine 5'-phosphate biosynthesis; pyridoxine 5'-phosphate from D-erythrose 4-phosphate: step 4/5.</text>
</comment>
<comment type="cofactor">
    <cofactor evidence="7">
        <name>a divalent metal cation</name>
        <dbReference type="ChEBI" id="CHEBI:60240"/>
    </cofactor>
    <text evidence="7">Binds 1 divalent metal cation per subunit.</text>
</comment>
<dbReference type="InterPro" id="IPR005255">
    <property type="entry name" value="PdxA_fam"/>
</dbReference>
<comment type="subcellular location">
    <subcellularLocation>
        <location evidence="7">Cytoplasm</location>
    </subcellularLocation>
</comment>
<feature type="binding site" evidence="7">
    <location>
        <position position="140"/>
    </location>
    <ligand>
        <name>substrate</name>
    </ligand>
</feature>
<evidence type="ECO:0000313" key="8">
    <source>
        <dbReference type="EMBL" id="CAH2030272.1"/>
    </source>
</evidence>
<dbReference type="HAMAP" id="MF_00536">
    <property type="entry name" value="PdxA"/>
    <property type="match status" value="1"/>
</dbReference>
<comment type="similarity">
    <text evidence="7">Belongs to the PdxA family.</text>
</comment>
<comment type="subunit">
    <text evidence="7">Homodimer.</text>
</comment>
<protein>
    <recommendedName>
        <fullName evidence="7">4-hydroxythreonine-4-phosphate dehydrogenase</fullName>
        <ecNumber evidence="7">1.1.1.262</ecNumber>
    </recommendedName>
    <alternativeName>
        <fullName evidence="7">4-(phosphohydroxy)-L-threonine dehydrogenase</fullName>
    </alternativeName>
</protein>
<feature type="binding site" evidence="7">
    <location>
        <position position="280"/>
    </location>
    <ligand>
        <name>substrate</name>
    </ligand>
</feature>
<evidence type="ECO:0000313" key="9">
    <source>
        <dbReference type="Proteomes" id="UP001295463"/>
    </source>
</evidence>
<dbReference type="RefSeq" id="WP_305731220.1">
    <property type="nucleotide sequence ID" value="NZ_OW150024.1"/>
</dbReference>
<dbReference type="EC" id="1.1.1.262" evidence="7"/>
<dbReference type="InterPro" id="IPR037510">
    <property type="entry name" value="PdxA"/>
</dbReference>
<keyword evidence="1 7" id="KW-0963">Cytoplasm</keyword>
<dbReference type="NCBIfam" id="TIGR00557">
    <property type="entry name" value="pdxA"/>
    <property type="match status" value="1"/>
</dbReference>
<evidence type="ECO:0000256" key="2">
    <source>
        <dbReference type="ARBA" id="ARBA00022723"/>
    </source>
</evidence>
<comment type="function">
    <text evidence="7">Catalyzes the NAD(P)-dependent oxidation of 4-(phosphooxy)-L-threonine (HTP) into 2-amino-3-oxo-4-(phosphooxy)butyric acid which spontaneously decarboxylates to form 3-amino-2-oxopropyl phosphate (AHAP).</text>
</comment>